<evidence type="ECO:0000313" key="2">
    <source>
        <dbReference type="Proteomes" id="UP000321363"/>
    </source>
</evidence>
<dbReference type="Proteomes" id="UP000321363">
    <property type="component" value="Unassembled WGS sequence"/>
</dbReference>
<evidence type="ECO:0000313" key="1">
    <source>
        <dbReference type="EMBL" id="TXC92962.1"/>
    </source>
</evidence>
<accession>A0A5C6WAT8</accession>
<gene>
    <name evidence="1" type="ORF">FS935_01855</name>
</gene>
<keyword evidence="2" id="KW-1185">Reference proteome</keyword>
<organism evidence="1 2">
    <name type="scientific">Metabacillus litoralis</name>
    <dbReference type="NCBI Taxonomy" id="152268"/>
    <lineage>
        <taxon>Bacteria</taxon>
        <taxon>Bacillati</taxon>
        <taxon>Bacillota</taxon>
        <taxon>Bacilli</taxon>
        <taxon>Bacillales</taxon>
        <taxon>Bacillaceae</taxon>
        <taxon>Metabacillus</taxon>
    </lineage>
</organism>
<dbReference type="OrthoDB" id="2885038at2"/>
<comment type="caution">
    <text evidence="1">The sequence shown here is derived from an EMBL/GenBank/DDBJ whole genome shotgun (WGS) entry which is preliminary data.</text>
</comment>
<name>A0A5C6WAT8_9BACI</name>
<protein>
    <submittedName>
        <fullName evidence="1">Uncharacterized protein</fullName>
    </submittedName>
</protein>
<proteinExistence type="predicted"/>
<dbReference type="EMBL" id="VOQF01000001">
    <property type="protein sequence ID" value="TXC92962.1"/>
    <property type="molecule type" value="Genomic_DNA"/>
</dbReference>
<dbReference type="RefSeq" id="WP_146945823.1">
    <property type="nucleotide sequence ID" value="NZ_VOQF01000001.1"/>
</dbReference>
<dbReference type="AlphaFoldDB" id="A0A5C6WAT8"/>
<reference evidence="1 2" key="1">
    <citation type="journal article" date="2005" name="Int. J. Syst. Evol. Microbiol.">
        <title>Bacillus litoralis sp. nov., isolated from a tidal flat of the Yellow Sea in Korea.</title>
        <authorList>
            <person name="Yoon J.H."/>
            <person name="Oh T.K."/>
        </authorList>
    </citation>
    <scope>NUCLEOTIDE SEQUENCE [LARGE SCALE GENOMIC DNA]</scope>
    <source>
        <strain evidence="1 2">SW-211</strain>
    </source>
</reference>
<sequence length="74" mass="8460">MRNYRYLLCNKYNAETIAKDLKVQLGINRFQDVHVKAVDNRNEVLVQVPSAGPLSLEETVDSFMAEYKTGVILE</sequence>